<keyword evidence="3" id="KW-1185">Reference proteome</keyword>
<evidence type="ECO:0000256" key="1">
    <source>
        <dbReference type="SAM" id="MobiDB-lite"/>
    </source>
</evidence>
<dbReference type="Proteomes" id="UP000567179">
    <property type="component" value="Unassembled WGS sequence"/>
</dbReference>
<accession>A0A8H5EXY3</accession>
<dbReference type="EMBL" id="JAACJJ010000042">
    <property type="protein sequence ID" value="KAF5316138.1"/>
    <property type="molecule type" value="Genomic_DNA"/>
</dbReference>
<name>A0A8H5EXY3_9AGAR</name>
<protein>
    <submittedName>
        <fullName evidence="2">Uncharacterized protein</fullName>
    </submittedName>
</protein>
<comment type="caution">
    <text evidence="2">The sequence shown here is derived from an EMBL/GenBank/DDBJ whole genome shotgun (WGS) entry which is preliminary data.</text>
</comment>
<gene>
    <name evidence="2" type="ORF">D9619_006453</name>
</gene>
<feature type="region of interest" description="Disordered" evidence="1">
    <location>
        <begin position="351"/>
        <end position="587"/>
    </location>
</feature>
<reference evidence="2 3" key="1">
    <citation type="journal article" date="2020" name="ISME J.">
        <title>Uncovering the hidden diversity of litter-decomposition mechanisms in mushroom-forming fungi.</title>
        <authorList>
            <person name="Floudas D."/>
            <person name="Bentzer J."/>
            <person name="Ahren D."/>
            <person name="Johansson T."/>
            <person name="Persson P."/>
            <person name="Tunlid A."/>
        </authorList>
    </citation>
    <scope>NUCLEOTIDE SEQUENCE [LARGE SCALE GENOMIC DNA]</scope>
    <source>
        <strain evidence="2 3">CBS 101986</strain>
    </source>
</reference>
<feature type="compositionally biased region" description="Polar residues" evidence="1">
    <location>
        <begin position="502"/>
        <end position="521"/>
    </location>
</feature>
<organism evidence="2 3">
    <name type="scientific">Psilocybe cf. subviscida</name>
    <dbReference type="NCBI Taxonomy" id="2480587"/>
    <lineage>
        <taxon>Eukaryota</taxon>
        <taxon>Fungi</taxon>
        <taxon>Dikarya</taxon>
        <taxon>Basidiomycota</taxon>
        <taxon>Agaricomycotina</taxon>
        <taxon>Agaricomycetes</taxon>
        <taxon>Agaricomycetidae</taxon>
        <taxon>Agaricales</taxon>
        <taxon>Agaricineae</taxon>
        <taxon>Strophariaceae</taxon>
        <taxon>Psilocybe</taxon>
    </lineage>
</organism>
<feature type="compositionally biased region" description="Polar residues" evidence="1">
    <location>
        <begin position="261"/>
        <end position="270"/>
    </location>
</feature>
<feature type="compositionally biased region" description="Basic and acidic residues" evidence="1">
    <location>
        <begin position="412"/>
        <end position="426"/>
    </location>
</feature>
<feature type="region of interest" description="Disordered" evidence="1">
    <location>
        <begin position="656"/>
        <end position="685"/>
    </location>
</feature>
<proteinExistence type="predicted"/>
<evidence type="ECO:0000313" key="2">
    <source>
        <dbReference type="EMBL" id="KAF5316138.1"/>
    </source>
</evidence>
<dbReference type="AlphaFoldDB" id="A0A8H5EXY3"/>
<sequence length="831" mass="89908">MDPSSVHHGGPAPRISSSLSLGSLDGFFANINHLPPLLSESVTLDSLSSKSSVETIPAAFPLSKGLPRCLLLGLGENLKFFSESLSLGGSPRKPTRVTISSPTSPRLRTMMKECLSIQQWAENSAGWQAPGHMPWSNVTDKATAQPWASEGSVLPADFVSMALLEARARRTLALNSRSVISSSTTLFGGRHYNASEGRGDAFDDDIIDIMQELTEFQYYFETLPKEADLEPCPGKVSSGPTLDVPSLVISNSHFSFPLPLESSQSISHSRPASLARRRGKPAPAPLTPPKTMSDISYPEIPTAFLGTPSKDLFPAMDSPVSVSSDQLKASLPFDEMIHNLRLQCATMEVRSPPADNTWNSRSAQASPRKVPRKDTLPRRTRGDCKETASAKAPLVDTEKPSLVRKPTKRLAKNNEAESGKKPDKTALPHAPSPKLKSPSPTRKPPPVHTPADLPVESRVSVPRRNAGVKSTSSVDAVPSSLMSKPRPRCSPLESSARLVSLPQEQLKATKNQISRKASITSRKTHLPPSKAKVLSVSSISAPVPEFPPVRSDRSFSSSNSSSYANLKSRPCETKPRPVDNVTDPVNLDGGVSAVTPVLRSAFLKRGPQQAGTPPAKTVRFALAQDELEEDDNLWSGPPGLVVKNQRHVAPFAKTLENGEAPPKRPVMTAASSRSSVPQETPSFLHRSGSLVRKASWRVLPSSRMVPPSKTRPHSVAIESPLRQSMTISDPPDMSALDGYDDEQTPLIGTRRATHSLGRHSLSRIISLRHPMFSGGGKENKRATIAFSGSTNVEMDENAMRRESLPASSISTSPLKKSRMPVPLRNILTRFK</sequence>
<feature type="compositionally biased region" description="Polar residues" evidence="1">
    <location>
        <begin position="354"/>
        <end position="365"/>
    </location>
</feature>
<feature type="compositionally biased region" description="Basic and acidic residues" evidence="1">
    <location>
        <begin position="372"/>
        <end position="388"/>
    </location>
</feature>
<dbReference type="OrthoDB" id="2646484at2759"/>
<feature type="region of interest" description="Disordered" evidence="1">
    <location>
        <begin position="261"/>
        <end position="293"/>
    </location>
</feature>
<evidence type="ECO:0000313" key="3">
    <source>
        <dbReference type="Proteomes" id="UP000567179"/>
    </source>
</evidence>
<feature type="compositionally biased region" description="Polar residues" evidence="1">
    <location>
        <begin position="669"/>
        <end position="681"/>
    </location>
</feature>